<feature type="transmembrane region" description="Helical" evidence="1">
    <location>
        <begin position="87"/>
        <end position="111"/>
    </location>
</feature>
<feature type="domain" description="DUF4190" evidence="2">
    <location>
        <begin position="46"/>
        <end position="107"/>
    </location>
</feature>
<keyword evidence="1" id="KW-0472">Membrane</keyword>
<keyword evidence="1" id="KW-1133">Transmembrane helix</keyword>
<dbReference type="EMBL" id="QLYX01000005">
    <property type="protein sequence ID" value="RAY14741.1"/>
    <property type="molecule type" value="Genomic_DNA"/>
</dbReference>
<feature type="transmembrane region" description="Helical" evidence="1">
    <location>
        <begin position="49"/>
        <end position="75"/>
    </location>
</feature>
<sequence>MAQPPYGPYDSDPYADPYAQHHHHYHPAPAPVPVPGPVYARPTNNMATIGLIMGLVGLLFCGLTSPLAIIFGHIAHSQIKRTGEEGGGMAIAAIITGWLVTAGWLLFWLFWFGLLAAIGLSAGTTSTSGY</sequence>
<gene>
    <name evidence="3" type="ORF">DPM19_13435</name>
</gene>
<organism evidence="3 4">
    <name type="scientific">Actinomadura craniellae</name>
    <dbReference type="NCBI Taxonomy" id="2231787"/>
    <lineage>
        <taxon>Bacteria</taxon>
        <taxon>Bacillati</taxon>
        <taxon>Actinomycetota</taxon>
        <taxon>Actinomycetes</taxon>
        <taxon>Streptosporangiales</taxon>
        <taxon>Thermomonosporaceae</taxon>
        <taxon>Actinomadura</taxon>
    </lineage>
</organism>
<reference evidence="3 4" key="1">
    <citation type="submission" date="2018-06" db="EMBL/GenBank/DDBJ databases">
        <title>Actinomadura craniellae sp. nov. isolated from marine sponge Craniella sp.</title>
        <authorList>
            <person name="Li L."/>
            <person name="Xu Q.H."/>
            <person name="Lin H.W."/>
            <person name="Lu Y.H."/>
        </authorList>
    </citation>
    <scope>NUCLEOTIDE SEQUENCE [LARGE SCALE GENOMIC DNA]</scope>
    <source>
        <strain evidence="3 4">LHW63021</strain>
    </source>
</reference>
<comment type="caution">
    <text evidence="3">The sequence shown here is derived from an EMBL/GenBank/DDBJ whole genome shotgun (WGS) entry which is preliminary data.</text>
</comment>
<dbReference type="RefSeq" id="WP_111866987.1">
    <property type="nucleotide sequence ID" value="NZ_QLYX01000005.1"/>
</dbReference>
<keyword evidence="1" id="KW-0812">Transmembrane</keyword>
<keyword evidence="4" id="KW-1185">Reference proteome</keyword>
<evidence type="ECO:0000313" key="4">
    <source>
        <dbReference type="Proteomes" id="UP000251891"/>
    </source>
</evidence>
<dbReference type="AlphaFoldDB" id="A0A365H6N7"/>
<dbReference type="Pfam" id="PF13828">
    <property type="entry name" value="DUF4190"/>
    <property type="match status" value="1"/>
</dbReference>
<protein>
    <submittedName>
        <fullName evidence="3">DUF4190 domain-containing protein</fullName>
    </submittedName>
</protein>
<dbReference type="Proteomes" id="UP000251891">
    <property type="component" value="Unassembled WGS sequence"/>
</dbReference>
<evidence type="ECO:0000259" key="2">
    <source>
        <dbReference type="Pfam" id="PF13828"/>
    </source>
</evidence>
<dbReference type="OrthoDB" id="4374883at2"/>
<evidence type="ECO:0000313" key="3">
    <source>
        <dbReference type="EMBL" id="RAY14741.1"/>
    </source>
</evidence>
<dbReference type="InterPro" id="IPR025241">
    <property type="entry name" value="DUF4190"/>
</dbReference>
<proteinExistence type="predicted"/>
<name>A0A365H6N7_9ACTN</name>
<accession>A0A365H6N7</accession>
<evidence type="ECO:0000256" key="1">
    <source>
        <dbReference type="SAM" id="Phobius"/>
    </source>
</evidence>